<reference evidence="1 2" key="1">
    <citation type="journal article" date="2024" name="Commun. Biol.">
        <title>Comparative genomic analysis of thermophilic fungi reveals convergent evolutionary adaptations and gene losses.</title>
        <authorList>
            <person name="Steindorff A.S."/>
            <person name="Aguilar-Pontes M.V."/>
            <person name="Robinson A.J."/>
            <person name="Andreopoulos B."/>
            <person name="LaButti K."/>
            <person name="Kuo A."/>
            <person name="Mondo S."/>
            <person name="Riley R."/>
            <person name="Otillar R."/>
            <person name="Haridas S."/>
            <person name="Lipzen A."/>
            <person name="Grimwood J."/>
            <person name="Schmutz J."/>
            <person name="Clum A."/>
            <person name="Reid I.D."/>
            <person name="Moisan M.C."/>
            <person name="Butler G."/>
            <person name="Nguyen T.T.M."/>
            <person name="Dewar K."/>
            <person name="Conant G."/>
            <person name="Drula E."/>
            <person name="Henrissat B."/>
            <person name="Hansel C."/>
            <person name="Singer S."/>
            <person name="Hutchinson M.I."/>
            <person name="de Vries R.P."/>
            <person name="Natvig D.O."/>
            <person name="Powell A.J."/>
            <person name="Tsang A."/>
            <person name="Grigoriev I.V."/>
        </authorList>
    </citation>
    <scope>NUCLEOTIDE SEQUENCE [LARGE SCALE GENOMIC DNA]</scope>
    <source>
        <strain evidence="1 2">ATCC 24622</strain>
    </source>
</reference>
<comment type="caution">
    <text evidence="1">The sequence shown here is derived from an EMBL/GenBank/DDBJ whole genome shotgun (WGS) entry which is preliminary data.</text>
</comment>
<evidence type="ECO:0000313" key="2">
    <source>
        <dbReference type="Proteomes" id="UP001586593"/>
    </source>
</evidence>
<protein>
    <submittedName>
        <fullName evidence="1">Uncharacterized protein</fullName>
    </submittedName>
</protein>
<gene>
    <name evidence="1" type="ORF">VTK73DRAFT_6776</name>
</gene>
<organism evidence="1 2">
    <name type="scientific">Phialemonium thermophilum</name>
    <dbReference type="NCBI Taxonomy" id="223376"/>
    <lineage>
        <taxon>Eukaryota</taxon>
        <taxon>Fungi</taxon>
        <taxon>Dikarya</taxon>
        <taxon>Ascomycota</taxon>
        <taxon>Pezizomycotina</taxon>
        <taxon>Sordariomycetes</taxon>
        <taxon>Sordariomycetidae</taxon>
        <taxon>Cephalothecales</taxon>
        <taxon>Cephalothecaceae</taxon>
        <taxon>Phialemonium</taxon>
    </lineage>
</organism>
<keyword evidence="2" id="KW-1185">Reference proteome</keyword>
<evidence type="ECO:0000313" key="1">
    <source>
        <dbReference type="EMBL" id="KAL1884107.1"/>
    </source>
</evidence>
<dbReference type="Proteomes" id="UP001586593">
    <property type="component" value="Unassembled WGS sequence"/>
</dbReference>
<name>A0ABR3Y8E0_9PEZI</name>
<sequence>MPDSPSPLHTFQLAGLRAHDSELDRQGSLCDRSAFPRCSCGIIIHTVCHKITTTDTDAHGDIVRGPTRPSLVPIIVRKKYRRRRSIH</sequence>
<dbReference type="EMBL" id="JAZHXJ010000004">
    <property type="protein sequence ID" value="KAL1884107.1"/>
    <property type="molecule type" value="Genomic_DNA"/>
</dbReference>
<proteinExistence type="predicted"/>
<accession>A0ABR3Y8E0</accession>